<proteinExistence type="predicted"/>
<reference evidence="2 3" key="2">
    <citation type="submission" date="2016-12" db="EMBL/GenBank/DDBJ databases">
        <title>Draft Genome Sequence of Cystobacter ferrugineus Strain Cbfe23.</title>
        <authorList>
            <person name="Akbar S."/>
            <person name="Dowd S.E."/>
            <person name="Stevens D.C."/>
        </authorList>
    </citation>
    <scope>NUCLEOTIDE SEQUENCE [LARGE SCALE GENOMIC DNA]</scope>
    <source>
        <strain evidence="2 3">Cbfe23</strain>
    </source>
</reference>
<sequence length="256" mass="27338">MANEKSETDGGLGPFQLGRRCEEVEPNLGRLYESRDTSTGQPTLTLMPGEHVEWQPSGLWEVRLLCRPTPPSVTIRPERAPAGVPLTELADILALTSASVQAVEDSPQVQSHLSAPPVHPPHTSPSPSRGMLAAAGLALLALGLGAGLFLGSTPGHLMPPIPAGVSDIRSEVDAPLLTGAAPPAPTSLAYPLPKKPFRNQAITPCKPELWEEEINKGCWMALDRRPPCLDVQAEYQGKCYLPVAKDRGRPPQSARP</sequence>
<organism evidence="2 3">
    <name type="scientific">Cystobacter ferrugineus</name>
    <dbReference type="NCBI Taxonomy" id="83449"/>
    <lineage>
        <taxon>Bacteria</taxon>
        <taxon>Pseudomonadati</taxon>
        <taxon>Myxococcota</taxon>
        <taxon>Myxococcia</taxon>
        <taxon>Myxococcales</taxon>
        <taxon>Cystobacterineae</taxon>
        <taxon>Archangiaceae</taxon>
        <taxon>Cystobacter</taxon>
    </lineage>
</organism>
<gene>
    <name evidence="2" type="ORF">BON30_12945</name>
</gene>
<accession>A0A1L9BCM4</accession>
<comment type="caution">
    <text evidence="2">The sequence shown here is derived from an EMBL/GenBank/DDBJ whole genome shotgun (WGS) entry which is preliminary data.</text>
</comment>
<name>A0A1L9BCM4_9BACT</name>
<evidence type="ECO:0000256" key="1">
    <source>
        <dbReference type="SAM" id="MobiDB-lite"/>
    </source>
</evidence>
<protein>
    <recommendedName>
        <fullName evidence="4">Protein kinase</fullName>
    </recommendedName>
</protein>
<keyword evidence="3" id="KW-1185">Reference proteome</keyword>
<dbReference type="EMBL" id="MPIN01000003">
    <property type="protein sequence ID" value="OJH39979.1"/>
    <property type="molecule type" value="Genomic_DNA"/>
</dbReference>
<dbReference type="OrthoDB" id="5523526at2"/>
<reference evidence="3" key="1">
    <citation type="submission" date="2016-11" db="EMBL/GenBank/DDBJ databases">
        <authorList>
            <person name="Shukria A."/>
            <person name="Stevens D.C."/>
        </authorList>
    </citation>
    <scope>NUCLEOTIDE SEQUENCE [LARGE SCALE GENOMIC DNA]</scope>
    <source>
        <strain evidence="3">Cbfe23</strain>
    </source>
</reference>
<evidence type="ECO:0008006" key="4">
    <source>
        <dbReference type="Google" id="ProtNLM"/>
    </source>
</evidence>
<dbReference type="RefSeq" id="WP_071898612.1">
    <property type="nucleotide sequence ID" value="NZ_MPIN01000003.1"/>
</dbReference>
<evidence type="ECO:0000313" key="2">
    <source>
        <dbReference type="EMBL" id="OJH39979.1"/>
    </source>
</evidence>
<dbReference type="AlphaFoldDB" id="A0A1L9BCM4"/>
<evidence type="ECO:0000313" key="3">
    <source>
        <dbReference type="Proteomes" id="UP000182229"/>
    </source>
</evidence>
<feature type="region of interest" description="Disordered" evidence="1">
    <location>
        <begin position="103"/>
        <end position="129"/>
    </location>
</feature>
<dbReference type="Proteomes" id="UP000182229">
    <property type="component" value="Unassembled WGS sequence"/>
</dbReference>